<keyword evidence="2" id="KW-0472">Membrane</keyword>
<organism evidence="3 4">
    <name type="scientific">Meloidogyne enterolobii</name>
    <name type="common">Root-knot nematode worm</name>
    <name type="synonym">Meloidogyne mayaguensis</name>
    <dbReference type="NCBI Taxonomy" id="390850"/>
    <lineage>
        <taxon>Eukaryota</taxon>
        <taxon>Metazoa</taxon>
        <taxon>Ecdysozoa</taxon>
        <taxon>Nematoda</taxon>
        <taxon>Chromadorea</taxon>
        <taxon>Rhabditida</taxon>
        <taxon>Tylenchina</taxon>
        <taxon>Tylenchomorpha</taxon>
        <taxon>Tylenchoidea</taxon>
        <taxon>Meloidogynidae</taxon>
        <taxon>Meloidogyninae</taxon>
        <taxon>Meloidogyne</taxon>
    </lineage>
</organism>
<evidence type="ECO:0000256" key="1">
    <source>
        <dbReference type="SAM" id="Coils"/>
    </source>
</evidence>
<protein>
    <submittedName>
        <fullName evidence="3">Uncharacterized protein</fullName>
    </submittedName>
</protein>
<feature type="coiled-coil region" evidence="1">
    <location>
        <begin position="81"/>
        <end position="151"/>
    </location>
</feature>
<name>A0A6V7V515_MELEN</name>
<dbReference type="AlphaFoldDB" id="A0A6V7V515"/>
<dbReference type="EMBL" id="CAJEWN010000151">
    <property type="protein sequence ID" value="CAD2169306.1"/>
    <property type="molecule type" value="Genomic_DNA"/>
</dbReference>
<dbReference type="Proteomes" id="UP000580250">
    <property type="component" value="Unassembled WGS sequence"/>
</dbReference>
<accession>A0A6V7V515</accession>
<feature type="transmembrane region" description="Helical" evidence="2">
    <location>
        <begin position="155"/>
        <end position="177"/>
    </location>
</feature>
<comment type="caution">
    <text evidence="3">The sequence shown here is derived from an EMBL/GenBank/DDBJ whole genome shotgun (WGS) entry which is preliminary data.</text>
</comment>
<proteinExistence type="predicted"/>
<keyword evidence="1" id="KW-0175">Coiled coil</keyword>
<keyword evidence="2" id="KW-0812">Transmembrane</keyword>
<gene>
    <name evidence="3" type="ORF">MENT_LOCUS20639</name>
</gene>
<evidence type="ECO:0000313" key="3">
    <source>
        <dbReference type="EMBL" id="CAD2169306.1"/>
    </source>
</evidence>
<reference evidence="3 4" key="1">
    <citation type="submission" date="2020-08" db="EMBL/GenBank/DDBJ databases">
        <authorList>
            <person name="Koutsovoulos G."/>
            <person name="Danchin GJ E."/>
        </authorList>
    </citation>
    <scope>NUCLEOTIDE SEQUENCE [LARGE SCALE GENOMIC DNA]</scope>
</reference>
<evidence type="ECO:0000256" key="2">
    <source>
        <dbReference type="SAM" id="Phobius"/>
    </source>
</evidence>
<sequence length="179" mass="21153">MNLNKQNKKGKTIPNELVVDIFKSLNIPPNELELNILEEESTTKIFKQLKKYSKNLLVSSRILTIIVGEVFKKRKIAAILILTIENKSKFLQERLNDLTTRTDQFEIETNQRINELERENNERLGEIEISLNNLIKRTDDLENEVKNLACKGKKIYYLIVFMCCFFVCFYIYCKVYYNI</sequence>
<keyword evidence="2" id="KW-1133">Transmembrane helix</keyword>
<evidence type="ECO:0000313" key="4">
    <source>
        <dbReference type="Proteomes" id="UP000580250"/>
    </source>
</evidence>